<protein>
    <submittedName>
        <fullName evidence="2">Unannotated protein</fullName>
    </submittedName>
</protein>
<name>A0A6J7PJZ1_9ZZZZ</name>
<reference evidence="2" key="1">
    <citation type="submission" date="2020-05" db="EMBL/GenBank/DDBJ databases">
        <authorList>
            <person name="Chiriac C."/>
            <person name="Salcher M."/>
            <person name="Ghai R."/>
            <person name="Kavagutti S V."/>
        </authorList>
    </citation>
    <scope>NUCLEOTIDE SEQUENCE</scope>
</reference>
<dbReference type="EMBL" id="CAFBNF010000182">
    <property type="protein sequence ID" value="CAB4952610.1"/>
    <property type="molecule type" value="Genomic_DNA"/>
</dbReference>
<accession>A0A6J7PJZ1</accession>
<dbReference type="EMBL" id="CAFBOZ010000114">
    <property type="protein sequence ID" value="CAB5004725.1"/>
    <property type="molecule type" value="Genomic_DNA"/>
</dbReference>
<evidence type="ECO:0000313" key="1">
    <source>
        <dbReference type="EMBL" id="CAB4952610.1"/>
    </source>
</evidence>
<dbReference type="AlphaFoldDB" id="A0A6J7PJZ1"/>
<organism evidence="2">
    <name type="scientific">freshwater metagenome</name>
    <dbReference type="NCBI Taxonomy" id="449393"/>
    <lineage>
        <taxon>unclassified sequences</taxon>
        <taxon>metagenomes</taxon>
        <taxon>ecological metagenomes</taxon>
    </lineage>
</organism>
<gene>
    <name evidence="1" type="ORF">UFOPK3773_01496</name>
    <name evidence="2" type="ORF">UFOPK3992_00904</name>
</gene>
<evidence type="ECO:0000313" key="2">
    <source>
        <dbReference type="EMBL" id="CAB5004725.1"/>
    </source>
</evidence>
<sequence length="335" mass="35780">MILGMRAVATALETRPFVGEEADLVRSIAEVVGLAHSGMEALDLADVLAPDATWTNDSLMAELVSALPDPAQRRDAAHCAMMVALMPLNPDESGLHAARWVAQGLGADNLTVREVEATVGSHAQLAEADLFRRFLSWKTGVPAHVVAARLGRGERAVATPPEQVDRVRRLLDTAPDGSVGRELARYYSDTGFNVPGSPGTMPLEVLGSHDVHHVLAAYDASPEDEVYLAAFTAANARTGGAEFLAFNMLQFHQGIKLGVFNPARTNLDPHAMAVAAERGAQTVVDLSSREWNWQSLLHLPLPEARAQVGIPGAGPVPEGGPWDIDHHRQWSGASA</sequence>
<proteinExistence type="predicted"/>